<organism evidence="2 3">
    <name type="scientific">Weissella diestrammenae</name>
    <dbReference type="NCBI Taxonomy" id="1162633"/>
    <lineage>
        <taxon>Bacteria</taxon>
        <taxon>Bacillati</taxon>
        <taxon>Bacillota</taxon>
        <taxon>Bacilli</taxon>
        <taxon>Lactobacillales</taxon>
        <taxon>Lactobacillaceae</taxon>
        <taxon>Weissella</taxon>
    </lineage>
</organism>
<dbReference type="PROSITE" id="PS50943">
    <property type="entry name" value="HTH_CROC1"/>
    <property type="match status" value="1"/>
</dbReference>
<reference evidence="2 3" key="1">
    <citation type="submission" date="2020-08" db="EMBL/GenBank/DDBJ databases">
        <title>Genome sequence of Weissella diestrammenae KACC 16890T.</title>
        <authorList>
            <person name="Hyun D.-W."/>
            <person name="Bae J.-W."/>
        </authorList>
    </citation>
    <scope>NUCLEOTIDE SEQUENCE [LARGE SCALE GENOMIC DNA]</scope>
    <source>
        <strain evidence="2 3">KACC 16890</strain>
    </source>
</reference>
<dbReference type="AlphaFoldDB" id="A0A7G9T4G6"/>
<name>A0A7G9T4G6_9LACO</name>
<evidence type="ECO:0000313" key="2">
    <source>
        <dbReference type="EMBL" id="QNN74991.1"/>
    </source>
</evidence>
<dbReference type="Gene3D" id="1.10.260.40">
    <property type="entry name" value="lambda repressor-like DNA-binding domains"/>
    <property type="match status" value="1"/>
</dbReference>
<protein>
    <submittedName>
        <fullName evidence="2">Helix-turn-helix transcriptional regulator</fullName>
    </submittedName>
</protein>
<dbReference type="RefSeq" id="WP_187528826.1">
    <property type="nucleotide sequence ID" value="NZ_CP060724.1"/>
</dbReference>
<dbReference type="Proteomes" id="UP000515800">
    <property type="component" value="Chromosome"/>
</dbReference>
<dbReference type="KEGG" id="wdi:H9L19_06270"/>
<feature type="domain" description="HTH cro/C1-type" evidence="1">
    <location>
        <begin position="40"/>
        <end position="62"/>
    </location>
</feature>
<dbReference type="EMBL" id="CP060724">
    <property type="protein sequence ID" value="QNN74991.1"/>
    <property type="molecule type" value="Genomic_DNA"/>
</dbReference>
<dbReference type="Pfam" id="PF13443">
    <property type="entry name" value="HTH_26"/>
    <property type="match status" value="1"/>
</dbReference>
<evidence type="ECO:0000313" key="3">
    <source>
        <dbReference type="Proteomes" id="UP000515800"/>
    </source>
</evidence>
<dbReference type="InterPro" id="IPR010982">
    <property type="entry name" value="Lambda_DNA-bd_dom_sf"/>
</dbReference>
<accession>A0A7G9T4G6</accession>
<gene>
    <name evidence="2" type="ORF">H9L19_06270</name>
</gene>
<dbReference type="SUPFAM" id="SSF47413">
    <property type="entry name" value="lambda repressor-like DNA-binding domains"/>
    <property type="match status" value="1"/>
</dbReference>
<proteinExistence type="predicted"/>
<sequence length="77" mass="8982">MYISEIIKNRINELGITWYRLWKITGIGWGTFERLKENPNNRVSSINLIKIANALEIDLNEFKKIDGSEINDSRNSN</sequence>
<dbReference type="GO" id="GO:0003677">
    <property type="term" value="F:DNA binding"/>
    <property type="evidence" value="ECO:0007669"/>
    <property type="project" value="InterPro"/>
</dbReference>
<keyword evidence="3" id="KW-1185">Reference proteome</keyword>
<dbReference type="InterPro" id="IPR001387">
    <property type="entry name" value="Cro/C1-type_HTH"/>
</dbReference>
<evidence type="ECO:0000259" key="1">
    <source>
        <dbReference type="PROSITE" id="PS50943"/>
    </source>
</evidence>